<feature type="non-terminal residue" evidence="7">
    <location>
        <position position="365"/>
    </location>
</feature>
<keyword evidence="3 4" id="KW-0443">Lipid metabolism</keyword>
<dbReference type="GO" id="GO:0080019">
    <property type="term" value="F:alcohol-forming very long-chain fatty acyl-CoA reductase activity"/>
    <property type="evidence" value="ECO:0007669"/>
    <property type="project" value="InterPro"/>
</dbReference>
<evidence type="ECO:0000313" key="7">
    <source>
        <dbReference type="EMBL" id="KAK2720435.1"/>
    </source>
</evidence>
<dbReference type="GO" id="GO:0102965">
    <property type="term" value="F:alcohol-forming long-chain fatty acyl-CoA reductase activity"/>
    <property type="evidence" value="ECO:0007669"/>
    <property type="project" value="UniProtKB-EC"/>
</dbReference>
<proteinExistence type="inferred from homology"/>
<dbReference type="GO" id="GO:0035336">
    <property type="term" value="P:long-chain fatty-acyl-CoA metabolic process"/>
    <property type="evidence" value="ECO:0007669"/>
    <property type="project" value="TreeGrafter"/>
</dbReference>
<feature type="domain" description="Thioester reductase (TE)" evidence="6">
    <location>
        <begin position="2"/>
        <end position="139"/>
    </location>
</feature>
<keyword evidence="2 4" id="KW-0444">Lipid biosynthesis</keyword>
<dbReference type="EMBL" id="JAVRJZ010000007">
    <property type="protein sequence ID" value="KAK2720435.1"/>
    <property type="molecule type" value="Genomic_DNA"/>
</dbReference>
<accession>A0AA88LG89</accession>
<name>A0AA88LG89_ARTSF</name>
<dbReference type="PANTHER" id="PTHR11011">
    <property type="entry name" value="MALE STERILITY PROTEIN 2-RELATED"/>
    <property type="match status" value="1"/>
</dbReference>
<dbReference type="InterPro" id="IPR013120">
    <property type="entry name" value="FAR_NAD-bd"/>
</dbReference>
<feature type="domain" description="Fatty acyl-CoA reductase C-terminal" evidence="5">
    <location>
        <begin position="210"/>
        <end position="302"/>
    </location>
</feature>
<dbReference type="Pfam" id="PF03015">
    <property type="entry name" value="Sterile"/>
    <property type="match status" value="1"/>
</dbReference>
<comment type="catalytic activity">
    <reaction evidence="4">
        <text>a long-chain fatty acyl-CoA + 2 NADPH + 2 H(+) = a long-chain primary fatty alcohol + 2 NADP(+) + CoA</text>
        <dbReference type="Rhea" id="RHEA:52716"/>
        <dbReference type="ChEBI" id="CHEBI:15378"/>
        <dbReference type="ChEBI" id="CHEBI:57287"/>
        <dbReference type="ChEBI" id="CHEBI:57783"/>
        <dbReference type="ChEBI" id="CHEBI:58349"/>
        <dbReference type="ChEBI" id="CHEBI:77396"/>
        <dbReference type="ChEBI" id="CHEBI:83139"/>
        <dbReference type="EC" id="1.2.1.84"/>
    </reaction>
</comment>
<evidence type="ECO:0000256" key="2">
    <source>
        <dbReference type="ARBA" id="ARBA00022516"/>
    </source>
</evidence>
<dbReference type="EC" id="1.2.1.84" evidence="4"/>
<dbReference type="PANTHER" id="PTHR11011:SF116">
    <property type="entry name" value="FATTY ACYL-COA REDUCTASE CG5065-RELATED"/>
    <property type="match status" value="1"/>
</dbReference>
<dbReference type="Gene3D" id="3.40.50.720">
    <property type="entry name" value="NAD(P)-binding Rossmann-like Domain"/>
    <property type="match status" value="1"/>
</dbReference>
<comment type="caution">
    <text evidence="7">The sequence shown here is derived from an EMBL/GenBank/DDBJ whole genome shotgun (WGS) entry which is preliminary data.</text>
</comment>
<evidence type="ECO:0000313" key="8">
    <source>
        <dbReference type="Proteomes" id="UP001187531"/>
    </source>
</evidence>
<keyword evidence="4" id="KW-0560">Oxidoreductase</keyword>
<organism evidence="7 8">
    <name type="scientific">Artemia franciscana</name>
    <name type="common">Brine shrimp</name>
    <name type="synonym">Artemia sanfranciscana</name>
    <dbReference type="NCBI Taxonomy" id="6661"/>
    <lineage>
        <taxon>Eukaryota</taxon>
        <taxon>Metazoa</taxon>
        <taxon>Ecdysozoa</taxon>
        <taxon>Arthropoda</taxon>
        <taxon>Crustacea</taxon>
        <taxon>Branchiopoda</taxon>
        <taxon>Anostraca</taxon>
        <taxon>Artemiidae</taxon>
        <taxon>Artemia</taxon>
    </lineage>
</organism>
<evidence type="ECO:0000256" key="3">
    <source>
        <dbReference type="ARBA" id="ARBA00023098"/>
    </source>
</evidence>
<dbReference type="SUPFAM" id="SSF51735">
    <property type="entry name" value="NAD(P)-binding Rossmann-fold domains"/>
    <property type="match status" value="1"/>
</dbReference>
<dbReference type="InterPro" id="IPR033640">
    <property type="entry name" value="FAR_C"/>
</dbReference>
<gene>
    <name evidence="7" type="ORF">QYM36_004351</name>
</gene>
<protein>
    <recommendedName>
        <fullName evidence="4">Fatty acyl-CoA reductase</fullName>
        <ecNumber evidence="4">1.2.1.84</ecNumber>
    </recommendedName>
</protein>
<dbReference type="AlphaFoldDB" id="A0AA88LG89"/>
<dbReference type="GO" id="GO:0005777">
    <property type="term" value="C:peroxisome"/>
    <property type="evidence" value="ECO:0007669"/>
    <property type="project" value="TreeGrafter"/>
</dbReference>
<dbReference type="CDD" id="cd09071">
    <property type="entry name" value="FAR_C"/>
    <property type="match status" value="1"/>
</dbReference>
<comment type="function">
    <text evidence="4">Catalyzes the reduction of fatty acyl-CoA to fatty alcohols.</text>
</comment>
<dbReference type="Proteomes" id="UP001187531">
    <property type="component" value="Unassembled WGS sequence"/>
</dbReference>
<sequence length="365" mass="41554">ALVHVSTAYCNCDKSEVHESFYAPPCDPNKLMEMVDFLDEDVILAITKRMVGKRPNTYTYTKALAEHLLMHESGQLPVAIVRPTIVTAAEKEPLPGWIDNINGPTGLIVGCGKGLIRSVYCQRQMIADIIPVDYPINLMLSVAWYTATHRPNNTIIYNSTSGSLNPLKWGVLEYTLKDEMLKYPMKGVVWPPGGSFKSSMLRHKIDVALFHYGPAYVVDTFAKIFGGKPRFVRIHDRATKAMACLQHFTVNQWTFHSVNTVSLLDKMSAEDKKIFYFDTRNIIWDNYLRTYYQGTKKYLLKEEVDCKESKHHLNRLYAMQYTGQVAAALLIWRLLATKSTVAHNAWESSVSAVMRYIGQLIFKAR</sequence>
<dbReference type="InterPro" id="IPR036291">
    <property type="entry name" value="NAD(P)-bd_dom_sf"/>
</dbReference>
<comment type="similarity">
    <text evidence="1 4">Belongs to the fatty acyl-CoA reductase family.</text>
</comment>
<keyword evidence="4" id="KW-0521">NADP</keyword>
<evidence type="ECO:0000256" key="1">
    <source>
        <dbReference type="ARBA" id="ARBA00005928"/>
    </source>
</evidence>
<dbReference type="Pfam" id="PF07993">
    <property type="entry name" value="NAD_binding_4"/>
    <property type="match status" value="1"/>
</dbReference>
<reference evidence="7" key="1">
    <citation type="submission" date="2023-07" db="EMBL/GenBank/DDBJ databases">
        <title>Chromosome-level genome assembly of Artemia franciscana.</title>
        <authorList>
            <person name="Jo E."/>
        </authorList>
    </citation>
    <scope>NUCLEOTIDE SEQUENCE</scope>
    <source>
        <tissue evidence="7">Whole body</tissue>
    </source>
</reference>
<keyword evidence="8" id="KW-1185">Reference proteome</keyword>
<dbReference type="InterPro" id="IPR026055">
    <property type="entry name" value="FAR"/>
</dbReference>
<evidence type="ECO:0000259" key="5">
    <source>
        <dbReference type="Pfam" id="PF03015"/>
    </source>
</evidence>
<evidence type="ECO:0000259" key="6">
    <source>
        <dbReference type="Pfam" id="PF07993"/>
    </source>
</evidence>
<evidence type="ECO:0000256" key="4">
    <source>
        <dbReference type="RuleBase" id="RU363097"/>
    </source>
</evidence>